<dbReference type="InterPro" id="IPR016184">
    <property type="entry name" value="Capsid/spike_ssDNA_virus"/>
</dbReference>
<keyword evidence="2" id="KW-1185">Reference proteome</keyword>
<dbReference type="EMBL" id="JASPKY010001001">
    <property type="protein sequence ID" value="KAK9679610.1"/>
    <property type="molecule type" value="Genomic_DNA"/>
</dbReference>
<dbReference type="GO" id="GO:0005198">
    <property type="term" value="F:structural molecule activity"/>
    <property type="evidence" value="ECO:0007669"/>
    <property type="project" value="InterPro"/>
</dbReference>
<dbReference type="InterPro" id="IPR003433">
    <property type="entry name" value="Capsid_VP4_densovirus"/>
</dbReference>
<proteinExistence type="predicted"/>
<dbReference type="Proteomes" id="UP001458880">
    <property type="component" value="Unassembled WGS sequence"/>
</dbReference>
<gene>
    <name evidence="1" type="ORF">QE152_g39854</name>
</gene>
<dbReference type="AlphaFoldDB" id="A0AAW1HSU7"/>
<sequence>MSTATIAETSASLSALTISVTGLETVPAFAAISTRFSNLSNTRSRRKVIPKGVRCSFDVGTTLTGSANSMHVIFGKHCIGLNQKFDITNMSLKPNDKSPMTISEIGDISANEFTHRFYGNITDYHSSTTATNYPTSWGANRALPYYACIMATTNESTKNKYHVNSGWPRIDNIMDKYNLNEHINIPIIKYSYKPRNGILKQTNIT</sequence>
<evidence type="ECO:0000313" key="1">
    <source>
        <dbReference type="EMBL" id="KAK9679610.1"/>
    </source>
</evidence>
<reference evidence="1 2" key="1">
    <citation type="journal article" date="2024" name="BMC Genomics">
        <title>De novo assembly and annotation of Popillia japonica's genome with initial clues to its potential as an invasive pest.</title>
        <authorList>
            <person name="Cucini C."/>
            <person name="Boschi S."/>
            <person name="Funari R."/>
            <person name="Cardaioli E."/>
            <person name="Iannotti N."/>
            <person name="Marturano G."/>
            <person name="Paoli F."/>
            <person name="Bruttini M."/>
            <person name="Carapelli A."/>
            <person name="Frati F."/>
            <person name="Nardi F."/>
        </authorList>
    </citation>
    <scope>NUCLEOTIDE SEQUENCE [LARGE SCALE GENOMIC DNA]</scope>
    <source>
        <strain evidence="1">DMR45628</strain>
    </source>
</reference>
<evidence type="ECO:0000313" key="2">
    <source>
        <dbReference type="Proteomes" id="UP001458880"/>
    </source>
</evidence>
<accession>A0AAW1HSU7</accession>
<comment type="caution">
    <text evidence="1">The sequence shown here is derived from an EMBL/GenBank/DDBJ whole genome shotgun (WGS) entry which is preliminary data.</text>
</comment>
<dbReference type="SUPFAM" id="SSF88645">
    <property type="entry name" value="ssDNA viruses"/>
    <property type="match status" value="1"/>
</dbReference>
<organism evidence="1 2">
    <name type="scientific">Popillia japonica</name>
    <name type="common">Japanese beetle</name>
    <dbReference type="NCBI Taxonomy" id="7064"/>
    <lineage>
        <taxon>Eukaryota</taxon>
        <taxon>Metazoa</taxon>
        <taxon>Ecdysozoa</taxon>
        <taxon>Arthropoda</taxon>
        <taxon>Hexapoda</taxon>
        <taxon>Insecta</taxon>
        <taxon>Pterygota</taxon>
        <taxon>Neoptera</taxon>
        <taxon>Endopterygota</taxon>
        <taxon>Coleoptera</taxon>
        <taxon>Polyphaga</taxon>
        <taxon>Scarabaeiformia</taxon>
        <taxon>Scarabaeidae</taxon>
        <taxon>Rutelinae</taxon>
        <taxon>Popillia</taxon>
    </lineage>
</organism>
<name>A0AAW1HSU7_POPJA</name>
<dbReference type="Pfam" id="PF02336">
    <property type="entry name" value="Denso_VP4"/>
    <property type="match status" value="1"/>
</dbReference>
<protein>
    <submittedName>
        <fullName evidence="1">Capsid protein VP4</fullName>
    </submittedName>
</protein>